<dbReference type="Gene3D" id="3.90.180.10">
    <property type="entry name" value="Medium-chain alcohol dehydrogenases, catalytic domain"/>
    <property type="match status" value="1"/>
</dbReference>
<keyword evidence="3" id="KW-0560">Oxidoreductase</keyword>
<dbReference type="InterPro" id="IPR036291">
    <property type="entry name" value="NAD(P)-bd_dom_sf"/>
</dbReference>
<dbReference type="InterPro" id="IPR020843">
    <property type="entry name" value="ER"/>
</dbReference>
<dbReference type="GO" id="GO:0016616">
    <property type="term" value="F:oxidoreductase activity, acting on the CH-OH group of donors, NAD or NADP as acceptor"/>
    <property type="evidence" value="ECO:0007669"/>
    <property type="project" value="UniProtKB-ARBA"/>
</dbReference>
<dbReference type="CDD" id="cd08234">
    <property type="entry name" value="threonine_DH_like"/>
    <property type="match status" value="1"/>
</dbReference>
<dbReference type="EMBL" id="JACRAF010000004">
    <property type="protein sequence ID" value="MBI4920404.1"/>
    <property type="molecule type" value="Genomic_DNA"/>
</dbReference>
<dbReference type="PANTHER" id="PTHR43401:SF2">
    <property type="entry name" value="L-THREONINE 3-DEHYDROGENASE"/>
    <property type="match status" value="1"/>
</dbReference>
<dbReference type="GO" id="GO:0008270">
    <property type="term" value="F:zinc ion binding"/>
    <property type="evidence" value="ECO:0007669"/>
    <property type="project" value="InterPro"/>
</dbReference>
<name>A0A933NV24_9HYPH</name>
<dbReference type="SMART" id="SM00829">
    <property type="entry name" value="PKS_ER"/>
    <property type="match status" value="1"/>
</dbReference>
<evidence type="ECO:0000256" key="3">
    <source>
        <dbReference type="ARBA" id="ARBA00023002"/>
    </source>
</evidence>
<dbReference type="SUPFAM" id="SSF51735">
    <property type="entry name" value="NAD(P)-binding Rossmann-fold domains"/>
    <property type="match status" value="1"/>
</dbReference>
<evidence type="ECO:0000256" key="4">
    <source>
        <dbReference type="RuleBase" id="RU361277"/>
    </source>
</evidence>
<dbReference type="InterPro" id="IPR013149">
    <property type="entry name" value="ADH-like_C"/>
</dbReference>
<dbReference type="Pfam" id="PF00107">
    <property type="entry name" value="ADH_zinc_N"/>
    <property type="match status" value="1"/>
</dbReference>
<keyword evidence="1 4" id="KW-0479">Metal-binding</keyword>
<sequence>MKAARLHRPGEMSVEDVAVPIPGPRDLLVRVEAAGICGSDRHMFRGEYPTALPVTLGHEFCGIVEGVGEDVSQVRVGDRITADPNIACGHCDACRAGRVNLCANLQAIGVTRDGGFAEYVVVPEGQAIVLPAGLDPLLGAFSEPLACCLHGLDVARIKPGDSVAVLGGGVIGLIMVQLARLAGAGSVVLSTRQAPRRELALSLGATHAVDPSAGDAAAAIRAIAPEGVDVALECAGVPETFSQALAVVRRGGAVVLFGVMAKGTTVAVEPFDLLVREVRLESAWLNPHTHARAAAMIAAGQLKLAPLISRIVGTADIPAELMAEPRFGDIKVMVRPG</sequence>
<dbReference type="InterPro" id="IPR050129">
    <property type="entry name" value="Zn_alcohol_dh"/>
</dbReference>
<dbReference type="Gene3D" id="3.40.50.720">
    <property type="entry name" value="NAD(P)-binding Rossmann-like Domain"/>
    <property type="match status" value="1"/>
</dbReference>
<accession>A0A933NV24</accession>
<organism evidence="6 7">
    <name type="scientific">Devosia nanyangense</name>
    <dbReference type="NCBI Taxonomy" id="1228055"/>
    <lineage>
        <taxon>Bacteria</taxon>
        <taxon>Pseudomonadati</taxon>
        <taxon>Pseudomonadota</taxon>
        <taxon>Alphaproteobacteria</taxon>
        <taxon>Hyphomicrobiales</taxon>
        <taxon>Devosiaceae</taxon>
        <taxon>Devosia</taxon>
    </lineage>
</organism>
<comment type="caution">
    <text evidence="6">The sequence shown here is derived from an EMBL/GenBank/DDBJ whole genome shotgun (WGS) entry which is preliminary data.</text>
</comment>
<dbReference type="InterPro" id="IPR002328">
    <property type="entry name" value="ADH_Zn_CS"/>
</dbReference>
<gene>
    <name evidence="6" type="ORF">HY834_01525</name>
</gene>
<dbReference type="PROSITE" id="PS00059">
    <property type="entry name" value="ADH_ZINC"/>
    <property type="match status" value="1"/>
</dbReference>
<keyword evidence="2 4" id="KW-0862">Zinc</keyword>
<dbReference type="InterPro" id="IPR013154">
    <property type="entry name" value="ADH-like_N"/>
</dbReference>
<evidence type="ECO:0000313" key="6">
    <source>
        <dbReference type="EMBL" id="MBI4920404.1"/>
    </source>
</evidence>
<proteinExistence type="inferred from homology"/>
<dbReference type="AlphaFoldDB" id="A0A933NV24"/>
<comment type="similarity">
    <text evidence="4">Belongs to the zinc-containing alcohol dehydrogenase family.</text>
</comment>
<evidence type="ECO:0000256" key="1">
    <source>
        <dbReference type="ARBA" id="ARBA00022723"/>
    </source>
</evidence>
<comment type="cofactor">
    <cofactor evidence="4">
        <name>Zn(2+)</name>
        <dbReference type="ChEBI" id="CHEBI:29105"/>
    </cofactor>
</comment>
<dbReference type="Proteomes" id="UP000782610">
    <property type="component" value="Unassembled WGS sequence"/>
</dbReference>
<evidence type="ECO:0000313" key="7">
    <source>
        <dbReference type="Proteomes" id="UP000782610"/>
    </source>
</evidence>
<dbReference type="PANTHER" id="PTHR43401">
    <property type="entry name" value="L-THREONINE 3-DEHYDROGENASE"/>
    <property type="match status" value="1"/>
</dbReference>
<dbReference type="Pfam" id="PF08240">
    <property type="entry name" value="ADH_N"/>
    <property type="match status" value="1"/>
</dbReference>
<dbReference type="SUPFAM" id="SSF50129">
    <property type="entry name" value="GroES-like"/>
    <property type="match status" value="1"/>
</dbReference>
<protein>
    <submittedName>
        <fullName evidence="6">Zinc-dependent alcohol dehydrogenase family protein</fullName>
    </submittedName>
</protein>
<reference evidence="6" key="1">
    <citation type="submission" date="2020-07" db="EMBL/GenBank/DDBJ databases">
        <title>Huge and variable diversity of episymbiotic CPR bacteria and DPANN archaea in groundwater ecosystems.</title>
        <authorList>
            <person name="He C.Y."/>
            <person name="Keren R."/>
            <person name="Whittaker M."/>
            <person name="Farag I.F."/>
            <person name="Doudna J."/>
            <person name="Cate J.H.D."/>
            <person name="Banfield J.F."/>
        </authorList>
    </citation>
    <scope>NUCLEOTIDE SEQUENCE</scope>
    <source>
        <strain evidence="6">NC_groundwater_1586_Pr3_B-0.1um_66_15</strain>
    </source>
</reference>
<feature type="domain" description="Enoyl reductase (ER)" evidence="5">
    <location>
        <begin position="7"/>
        <end position="334"/>
    </location>
</feature>
<evidence type="ECO:0000256" key="2">
    <source>
        <dbReference type="ARBA" id="ARBA00022833"/>
    </source>
</evidence>
<evidence type="ECO:0000259" key="5">
    <source>
        <dbReference type="SMART" id="SM00829"/>
    </source>
</evidence>
<dbReference type="InterPro" id="IPR011032">
    <property type="entry name" value="GroES-like_sf"/>
</dbReference>